<gene>
    <name evidence="1" type="ORF">H9654_00475</name>
</gene>
<protein>
    <submittedName>
        <fullName evidence="1">AlpA family phage regulatory protein</fullName>
    </submittedName>
</protein>
<dbReference type="Pfam" id="PF05930">
    <property type="entry name" value="Phage_AlpA"/>
    <property type="match status" value="1"/>
</dbReference>
<dbReference type="InterPro" id="IPR010260">
    <property type="entry name" value="AlpA"/>
</dbReference>
<comment type="caution">
    <text evidence="1">The sequence shown here is derived from an EMBL/GenBank/DDBJ whole genome shotgun (WGS) entry which is preliminary data.</text>
</comment>
<dbReference type="Proteomes" id="UP000636938">
    <property type="component" value="Unassembled WGS sequence"/>
</dbReference>
<proteinExistence type="predicted"/>
<sequence>MSGTKTAADLAADLQDIEVVMIRTSLSRASIYRRMAQGSFPKQRKLGARTVWAKTDIDRFCAEVIGDGSMGDCMGQDLAA</sequence>
<keyword evidence="2" id="KW-1185">Reference proteome</keyword>
<dbReference type="RefSeq" id="WP_191768139.1">
    <property type="nucleotide sequence ID" value="NZ_JACSQS010000001.1"/>
</dbReference>
<organism evidence="1 2">
    <name type="scientific">Stenotrophomonas lacuserhaii</name>
    <dbReference type="NCBI Taxonomy" id="2760084"/>
    <lineage>
        <taxon>Bacteria</taxon>
        <taxon>Pseudomonadati</taxon>
        <taxon>Pseudomonadota</taxon>
        <taxon>Gammaproteobacteria</taxon>
        <taxon>Lysobacterales</taxon>
        <taxon>Lysobacteraceae</taxon>
        <taxon>Stenotrophomonas</taxon>
    </lineage>
</organism>
<dbReference type="Gene3D" id="1.10.238.160">
    <property type="match status" value="1"/>
</dbReference>
<accession>A0A8X8FP52</accession>
<reference evidence="1 2" key="1">
    <citation type="submission" date="2020-08" db="EMBL/GenBank/DDBJ databases">
        <title>A Genomic Blueprint of the Chicken Gut Microbiome.</title>
        <authorList>
            <person name="Gilroy R."/>
            <person name="Ravi A."/>
            <person name="Getino M."/>
            <person name="Pursley I."/>
            <person name="Horton D.L."/>
            <person name="Alikhan N.-F."/>
            <person name="Baker D."/>
            <person name="Gharbi K."/>
            <person name="Hall N."/>
            <person name="Watson M."/>
            <person name="Adriaenssens E.M."/>
            <person name="Foster-Nyarko E."/>
            <person name="Jarju S."/>
            <person name="Secka A."/>
            <person name="Antonio M."/>
            <person name="Oren A."/>
            <person name="Chaudhuri R."/>
            <person name="La Ragione R.M."/>
            <person name="Hildebrand F."/>
            <person name="Pallen M.J."/>
        </authorList>
    </citation>
    <scope>NUCLEOTIDE SEQUENCE [LARGE SCALE GENOMIC DNA]</scope>
    <source>
        <strain evidence="1 2">Sa5BUN4</strain>
    </source>
</reference>
<evidence type="ECO:0000313" key="1">
    <source>
        <dbReference type="EMBL" id="MBD7952667.1"/>
    </source>
</evidence>
<dbReference type="AlphaFoldDB" id="A0A8X8FP52"/>
<evidence type="ECO:0000313" key="2">
    <source>
        <dbReference type="Proteomes" id="UP000636938"/>
    </source>
</evidence>
<dbReference type="EMBL" id="JACSQS010000001">
    <property type="protein sequence ID" value="MBD7952667.1"/>
    <property type="molecule type" value="Genomic_DNA"/>
</dbReference>
<name>A0A8X8FP52_9GAMM</name>